<dbReference type="EMBL" id="CP036164">
    <property type="protein sequence ID" value="QBF47206.1"/>
    <property type="molecule type" value="Genomic_DNA"/>
</dbReference>
<evidence type="ECO:0000256" key="6">
    <source>
        <dbReference type="ARBA" id="ARBA00022884"/>
    </source>
</evidence>
<dbReference type="GO" id="GO:0016787">
    <property type="term" value="F:hydrolase activity"/>
    <property type="evidence" value="ECO:0007669"/>
    <property type="project" value="UniProtKB-KW"/>
</dbReference>
<dbReference type="SUPFAM" id="SSF54786">
    <property type="entry name" value="YcfA/nrd intein domain"/>
    <property type="match status" value="1"/>
</dbReference>
<dbReference type="GO" id="GO:0004519">
    <property type="term" value="F:endonuclease activity"/>
    <property type="evidence" value="ECO:0007669"/>
    <property type="project" value="UniProtKB-KW"/>
</dbReference>
<name>A0A4P6MW66_9MICO</name>
<dbReference type="InterPro" id="IPR038570">
    <property type="entry name" value="HicA_sf"/>
</dbReference>
<keyword evidence="7" id="KW-0346">Stress response</keyword>
<keyword evidence="2" id="KW-1277">Toxin-antitoxin system</keyword>
<evidence type="ECO:0000256" key="2">
    <source>
        <dbReference type="ARBA" id="ARBA00022649"/>
    </source>
</evidence>
<evidence type="ECO:0000256" key="1">
    <source>
        <dbReference type="ARBA" id="ARBA00006620"/>
    </source>
</evidence>
<dbReference type="InterPro" id="IPR012933">
    <property type="entry name" value="HicA_mRNA_interferase"/>
</dbReference>
<evidence type="ECO:0000256" key="5">
    <source>
        <dbReference type="ARBA" id="ARBA00022801"/>
    </source>
</evidence>
<dbReference type="RefSeq" id="WP_130630399.1">
    <property type="nucleotide sequence ID" value="NZ_CP036164.1"/>
</dbReference>
<dbReference type="AlphaFoldDB" id="A0A4P6MW66"/>
<evidence type="ECO:0000256" key="4">
    <source>
        <dbReference type="ARBA" id="ARBA00022759"/>
    </source>
</evidence>
<reference evidence="8 9" key="1">
    <citation type="submission" date="2019-02" db="EMBL/GenBank/DDBJ databases">
        <title>Genomic data mining of an Antarctic deep-sea actinobacterium, Janibacterlimosus P3-3-X1.</title>
        <authorList>
            <person name="Liao L."/>
            <person name="Chen B."/>
        </authorList>
    </citation>
    <scope>NUCLEOTIDE SEQUENCE [LARGE SCALE GENOMIC DNA]</scope>
    <source>
        <strain evidence="8 9">P3-3-X1</strain>
    </source>
</reference>
<evidence type="ECO:0000313" key="8">
    <source>
        <dbReference type="EMBL" id="QBF47206.1"/>
    </source>
</evidence>
<keyword evidence="9" id="KW-1185">Reference proteome</keyword>
<organism evidence="8 9">
    <name type="scientific">Janibacter limosus</name>
    <dbReference type="NCBI Taxonomy" id="53458"/>
    <lineage>
        <taxon>Bacteria</taxon>
        <taxon>Bacillati</taxon>
        <taxon>Actinomycetota</taxon>
        <taxon>Actinomycetes</taxon>
        <taxon>Micrococcales</taxon>
        <taxon>Intrasporangiaceae</taxon>
        <taxon>Janibacter</taxon>
    </lineage>
</organism>
<evidence type="ECO:0000256" key="7">
    <source>
        <dbReference type="ARBA" id="ARBA00023016"/>
    </source>
</evidence>
<evidence type="ECO:0000313" key="9">
    <source>
        <dbReference type="Proteomes" id="UP000290408"/>
    </source>
</evidence>
<gene>
    <name evidence="8" type="ORF">EXU32_13675</name>
</gene>
<protein>
    <submittedName>
        <fullName evidence="8">Type II toxin-antitoxin system HicA family toxin</fullName>
    </submittedName>
</protein>
<dbReference type="GO" id="GO:0003729">
    <property type="term" value="F:mRNA binding"/>
    <property type="evidence" value="ECO:0007669"/>
    <property type="project" value="InterPro"/>
</dbReference>
<dbReference type="Proteomes" id="UP000290408">
    <property type="component" value="Chromosome"/>
</dbReference>
<dbReference type="Gene3D" id="3.30.920.30">
    <property type="entry name" value="Hypothetical protein"/>
    <property type="match status" value="1"/>
</dbReference>
<sequence>MKRRDLLKALRAEARRQGFDLVIREGGSHTKVEIGERSSVVPRHAEINEMTARSILKQMGARQ</sequence>
<comment type="similarity">
    <text evidence="1">Belongs to the HicA mRNA interferase family.</text>
</comment>
<dbReference type="OrthoDB" id="9799039at2"/>
<proteinExistence type="inferred from homology"/>
<keyword evidence="4" id="KW-0255">Endonuclease</keyword>
<evidence type="ECO:0000256" key="3">
    <source>
        <dbReference type="ARBA" id="ARBA00022722"/>
    </source>
</evidence>
<keyword evidence="6" id="KW-0694">RNA-binding</keyword>
<keyword evidence="5" id="KW-0378">Hydrolase</keyword>
<keyword evidence="3" id="KW-0540">Nuclease</keyword>
<accession>A0A4P6MW66</accession>
<dbReference type="KEGG" id="jli:EXU32_13675"/>
<dbReference type="Pfam" id="PF07927">
    <property type="entry name" value="HicA_toxin"/>
    <property type="match status" value="1"/>
</dbReference>